<gene>
    <name evidence="1" type="ORF">ACFFLM_11435</name>
</gene>
<evidence type="ECO:0008006" key="3">
    <source>
        <dbReference type="Google" id="ProtNLM"/>
    </source>
</evidence>
<protein>
    <recommendedName>
        <fullName evidence="3">Tetratricopeptide repeat protein</fullName>
    </recommendedName>
</protein>
<organism evidence="1 2">
    <name type="scientific">Deinococcus oregonensis</name>
    <dbReference type="NCBI Taxonomy" id="1805970"/>
    <lineage>
        <taxon>Bacteria</taxon>
        <taxon>Thermotogati</taxon>
        <taxon>Deinococcota</taxon>
        <taxon>Deinococci</taxon>
        <taxon>Deinococcales</taxon>
        <taxon>Deinococcaceae</taxon>
        <taxon>Deinococcus</taxon>
    </lineage>
</organism>
<name>A0ABV6AYK2_9DEIO</name>
<dbReference type="RefSeq" id="WP_380009757.1">
    <property type="nucleotide sequence ID" value="NZ_JBHLYR010000032.1"/>
</dbReference>
<dbReference type="Proteomes" id="UP001589733">
    <property type="component" value="Unassembled WGS sequence"/>
</dbReference>
<dbReference type="EMBL" id="JBHLYR010000032">
    <property type="protein sequence ID" value="MFB9992579.1"/>
    <property type="molecule type" value="Genomic_DNA"/>
</dbReference>
<comment type="caution">
    <text evidence="1">The sequence shown here is derived from an EMBL/GenBank/DDBJ whole genome shotgun (WGS) entry which is preliminary data.</text>
</comment>
<evidence type="ECO:0000313" key="2">
    <source>
        <dbReference type="Proteomes" id="UP001589733"/>
    </source>
</evidence>
<accession>A0ABV6AYK2</accession>
<sequence>MTLAALQAAVNAGDDSAALALLLGVQPASDAAQAYAALALHLGRPALAAQWATDPLTRAAALLRLGRTQEARQILTPLPDSPRVALLLARVLALEDEPGAAAQATHARALARTEGDAAALTAAATLLGELLLPTDPRAALRALAEGLKVAEMAGEAADAQLLAVLSHVQAAVGGADKARRTAEKALARAAPRSPARALALLALGQAEQANAEASAGELDRRWLKPFGALTPAPGLTALPHPAVPDRE</sequence>
<evidence type="ECO:0000313" key="1">
    <source>
        <dbReference type="EMBL" id="MFB9992579.1"/>
    </source>
</evidence>
<proteinExistence type="predicted"/>
<reference evidence="1 2" key="1">
    <citation type="submission" date="2024-09" db="EMBL/GenBank/DDBJ databases">
        <authorList>
            <person name="Sun Q."/>
            <person name="Mori K."/>
        </authorList>
    </citation>
    <scope>NUCLEOTIDE SEQUENCE [LARGE SCALE GENOMIC DNA]</scope>
    <source>
        <strain evidence="1 2">JCM 13503</strain>
    </source>
</reference>
<keyword evidence="2" id="KW-1185">Reference proteome</keyword>